<evidence type="ECO:0000256" key="3">
    <source>
        <dbReference type="ARBA" id="ARBA00022729"/>
    </source>
</evidence>
<comment type="subcellular location">
    <subcellularLocation>
        <location evidence="1">Periplasm</location>
    </subcellularLocation>
</comment>
<sequence>MDGVTTLDRRRFLTAMGLLSTVPVLGACGGGDSGAAAGPTEVRVGVLPIVGAAPLTLAAEQGLFAAGGLAVRPERVQSGAVALPALVAGDLDVLFGNHVSTIAARSKNLDVVIIAEASRARPDNFSVVTLPGSAIQRPTDLAGRTIGVNALNNVGGLTVSAVAAAEGVPADRLTFVEIPFPDMANALAGGRVEAAFLPEPFLSEARRTLAVRTVLDPCSGPTAGLPIDGYVVTSRFAEENPDTVQAFRDALVEAQRRCADRAVLEPLLVSSAGIKPETATRISASAYPTTTDAAQIQRVADLMLRFGALPRPVDVNELVLAA</sequence>
<feature type="domain" description="Solute-binding protein family 3/N-terminal" evidence="4">
    <location>
        <begin position="41"/>
        <end position="266"/>
    </location>
</feature>
<dbReference type="AlphaFoldDB" id="A0A561T0K4"/>
<evidence type="ECO:0000256" key="1">
    <source>
        <dbReference type="ARBA" id="ARBA00004418"/>
    </source>
</evidence>
<comment type="similarity">
    <text evidence="2">Belongs to the bacterial solute-binding protein SsuA/TauA family.</text>
</comment>
<keyword evidence="3" id="KW-0732">Signal</keyword>
<dbReference type="Gene3D" id="3.40.190.10">
    <property type="entry name" value="Periplasmic binding protein-like II"/>
    <property type="match status" value="2"/>
</dbReference>
<organism evidence="5 6">
    <name type="scientific">Pseudonocardia hierapolitana</name>
    <dbReference type="NCBI Taxonomy" id="1128676"/>
    <lineage>
        <taxon>Bacteria</taxon>
        <taxon>Bacillati</taxon>
        <taxon>Actinomycetota</taxon>
        <taxon>Actinomycetes</taxon>
        <taxon>Pseudonocardiales</taxon>
        <taxon>Pseudonocardiaceae</taxon>
        <taxon>Pseudonocardia</taxon>
    </lineage>
</organism>
<evidence type="ECO:0000259" key="4">
    <source>
        <dbReference type="SMART" id="SM00062"/>
    </source>
</evidence>
<evidence type="ECO:0000313" key="5">
    <source>
        <dbReference type="EMBL" id="TWF80656.1"/>
    </source>
</evidence>
<dbReference type="SUPFAM" id="SSF53850">
    <property type="entry name" value="Periplasmic binding protein-like II"/>
    <property type="match status" value="1"/>
</dbReference>
<dbReference type="InterPro" id="IPR001638">
    <property type="entry name" value="Solute-binding_3/MltF_N"/>
</dbReference>
<dbReference type="PANTHER" id="PTHR30024">
    <property type="entry name" value="ALIPHATIC SULFONATES-BINDING PROTEIN-RELATED"/>
    <property type="match status" value="1"/>
</dbReference>
<comment type="caution">
    <text evidence="5">The sequence shown here is derived from an EMBL/GenBank/DDBJ whole genome shotgun (WGS) entry which is preliminary data.</text>
</comment>
<accession>A0A561T0K4</accession>
<proteinExistence type="inferred from homology"/>
<dbReference type="PROSITE" id="PS51318">
    <property type="entry name" value="TAT"/>
    <property type="match status" value="1"/>
</dbReference>
<keyword evidence="6" id="KW-1185">Reference proteome</keyword>
<dbReference type="EMBL" id="VIWU01000001">
    <property type="protein sequence ID" value="TWF80656.1"/>
    <property type="molecule type" value="Genomic_DNA"/>
</dbReference>
<dbReference type="InterPro" id="IPR015168">
    <property type="entry name" value="SsuA/THI5"/>
</dbReference>
<name>A0A561T0K4_9PSEU</name>
<dbReference type="Proteomes" id="UP000321261">
    <property type="component" value="Unassembled WGS sequence"/>
</dbReference>
<evidence type="ECO:0000313" key="6">
    <source>
        <dbReference type="Proteomes" id="UP000321261"/>
    </source>
</evidence>
<evidence type="ECO:0000256" key="2">
    <source>
        <dbReference type="ARBA" id="ARBA00010742"/>
    </source>
</evidence>
<dbReference type="SMART" id="SM00062">
    <property type="entry name" value="PBPb"/>
    <property type="match status" value="1"/>
</dbReference>
<dbReference type="InterPro" id="IPR006311">
    <property type="entry name" value="TAT_signal"/>
</dbReference>
<reference evidence="5 6" key="1">
    <citation type="submission" date="2019-06" db="EMBL/GenBank/DDBJ databases">
        <title>Sequencing the genomes of 1000 actinobacteria strains.</title>
        <authorList>
            <person name="Klenk H.-P."/>
        </authorList>
    </citation>
    <scope>NUCLEOTIDE SEQUENCE [LARGE SCALE GENOMIC DNA]</scope>
    <source>
        <strain evidence="5 6">DSM 45671</strain>
    </source>
</reference>
<dbReference type="GO" id="GO:0042597">
    <property type="term" value="C:periplasmic space"/>
    <property type="evidence" value="ECO:0007669"/>
    <property type="project" value="UniProtKB-SubCell"/>
</dbReference>
<dbReference type="PANTHER" id="PTHR30024:SF47">
    <property type="entry name" value="TAURINE-BINDING PERIPLASMIC PROTEIN"/>
    <property type="match status" value="1"/>
</dbReference>
<dbReference type="Pfam" id="PF09084">
    <property type="entry name" value="NMT1"/>
    <property type="match status" value="1"/>
</dbReference>
<gene>
    <name evidence="5" type="ORF">FHX44_116599</name>
</gene>
<protein>
    <submittedName>
        <fullName evidence="5">NitT/TauT family transport system substrate-binding protein</fullName>
    </submittedName>
</protein>